<dbReference type="InterPro" id="IPR041223">
    <property type="entry name" value="ApeA_NTD"/>
</dbReference>
<dbReference type="RefSeq" id="WP_311947101.1">
    <property type="nucleotide sequence ID" value="NZ_JAVLVU010000001.1"/>
</dbReference>
<accession>A0ABU3GQM0</accession>
<dbReference type="Proteomes" id="UP001258315">
    <property type="component" value="Unassembled WGS sequence"/>
</dbReference>
<reference evidence="3" key="1">
    <citation type="submission" date="2023-07" db="EMBL/GenBank/DDBJ databases">
        <title>Functional and genomic diversity of the sorghum phyllosphere microbiome.</title>
        <authorList>
            <person name="Shade A."/>
        </authorList>
    </citation>
    <scope>NUCLEOTIDE SEQUENCE [LARGE SCALE GENOMIC DNA]</scope>
    <source>
        <strain evidence="3">SORGH_AS_0422</strain>
    </source>
</reference>
<organism evidence="2 3">
    <name type="scientific">Mucilaginibacter terrae</name>
    <dbReference type="NCBI Taxonomy" id="1955052"/>
    <lineage>
        <taxon>Bacteria</taxon>
        <taxon>Pseudomonadati</taxon>
        <taxon>Bacteroidota</taxon>
        <taxon>Sphingobacteriia</taxon>
        <taxon>Sphingobacteriales</taxon>
        <taxon>Sphingobacteriaceae</taxon>
        <taxon>Mucilaginibacter</taxon>
    </lineage>
</organism>
<gene>
    <name evidence="2" type="ORF">QE417_000314</name>
</gene>
<dbReference type="Pfam" id="PF18862">
    <property type="entry name" value="ApeA_NTD1"/>
    <property type="match status" value="1"/>
</dbReference>
<keyword evidence="3" id="KW-1185">Reference proteome</keyword>
<dbReference type="EMBL" id="JAVLVU010000001">
    <property type="protein sequence ID" value="MDT3401242.1"/>
    <property type="molecule type" value="Genomic_DNA"/>
</dbReference>
<protein>
    <recommendedName>
        <fullName evidence="1">ApeA N-terminal domain-containing protein</fullName>
    </recommendedName>
</protein>
<sequence>MDTTTGYFWDPNDTDNQVFGELTVSETGDQFDIKLFGMIRCVEEPMWRINYHPAIPVIQGYTSSKDCLSLFSLRVEHYENISHDTDPKSLNRKSTIIRLRCESYIVSDNYFFLGNEHFHVLI</sequence>
<evidence type="ECO:0000313" key="3">
    <source>
        <dbReference type="Proteomes" id="UP001258315"/>
    </source>
</evidence>
<comment type="caution">
    <text evidence="2">The sequence shown here is derived from an EMBL/GenBank/DDBJ whole genome shotgun (WGS) entry which is preliminary data.</text>
</comment>
<evidence type="ECO:0000259" key="1">
    <source>
        <dbReference type="Pfam" id="PF18862"/>
    </source>
</evidence>
<evidence type="ECO:0000313" key="2">
    <source>
        <dbReference type="EMBL" id="MDT3401242.1"/>
    </source>
</evidence>
<feature type="domain" description="ApeA N-terminal" evidence="1">
    <location>
        <begin position="5"/>
        <end position="98"/>
    </location>
</feature>
<proteinExistence type="predicted"/>
<name>A0ABU3GQM0_9SPHI</name>